<dbReference type="Proteomes" id="UP000238823">
    <property type="component" value="Unassembled WGS sequence"/>
</dbReference>
<keyword evidence="1" id="KW-0812">Transmembrane</keyword>
<proteinExistence type="predicted"/>
<dbReference type="OrthoDB" id="9902198at2"/>
<gene>
    <name evidence="2" type="ORF">ENSA7_09240</name>
</gene>
<comment type="caution">
    <text evidence="2">The sequence shown here is derived from an EMBL/GenBank/DDBJ whole genome shotgun (WGS) entry which is preliminary data.</text>
</comment>
<protein>
    <submittedName>
        <fullName evidence="2">Uncharacterized protein</fullName>
    </submittedName>
</protein>
<keyword evidence="1" id="KW-0472">Membrane</keyword>
<accession>A0A2S9YW55</accession>
<dbReference type="AlphaFoldDB" id="A0A2S9YW55"/>
<dbReference type="EMBL" id="PVNL01000028">
    <property type="protein sequence ID" value="PRQ09335.1"/>
    <property type="molecule type" value="Genomic_DNA"/>
</dbReference>
<dbReference type="RefSeq" id="WP_146157332.1">
    <property type="nucleotide sequence ID" value="NZ_PVNL01000028.1"/>
</dbReference>
<name>A0A2S9YW55_9BACT</name>
<evidence type="ECO:0000256" key="1">
    <source>
        <dbReference type="SAM" id="Phobius"/>
    </source>
</evidence>
<sequence>MTISLNAFVGVLVALLGLIHLWVVTSVRRGLRMNVPGTWSTGTPQDPRLCVTGRPEVGLEKLVSPLTESPCAAWQVTLEFHVGAFGLAPARYHKYSAASFWLAGEDSKTRIVLHPGDDSSMPYKAFPMLLPPWRLLRAAGRTTSAISLVYGSPETSTSSHLAKRAHAVALELLACHELPADTLDQQVTVSETIVDFEQQWVCEGPCQFVDGEPAIVSSTLTTGWVIPPKPMKLTPRAELRAVALRLVGRELAPVLALDAVLVGVWVWALLAARPGI</sequence>
<organism evidence="2 3">
    <name type="scientific">Enhygromyxa salina</name>
    <dbReference type="NCBI Taxonomy" id="215803"/>
    <lineage>
        <taxon>Bacteria</taxon>
        <taxon>Pseudomonadati</taxon>
        <taxon>Myxococcota</taxon>
        <taxon>Polyangia</taxon>
        <taxon>Nannocystales</taxon>
        <taxon>Nannocystaceae</taxon>
        <taxon>Enhygromyxa</taxon>
    </lineage>
</organism>
<reference evidence="2 3" key="1">
    <citation type="submission" date="2018-03" db="EMBL/GenBank/DDBJ databases">
        <title>Draft Genome Sequences of the Obligatory Marine Myxobacteria Enhygromyxa salina SWB007.</title>
        <authorList>
            <person name="Poehlein A."/>
            <person name="Moghaddam J.A."/>
            <person name="Harms H."/>
            <person name="Alanjari M."/>
            <person name="Koenig G.M."/>
            <person name="Daniel R."/>
            <person name="Schaeberle T.F."/>
        </authorList>
    </citation>
    <scope>NUCLEOTIDE SEQUENCE [LARGE SCALE GENOMIC DNA]</scope>
    <source>
        <strain evidence="2 3">SWB007</strain>
    </source>
</reference>
<feature type="transmembrane region" description="Helical" evidence="1">
    <location>
        <begin position="6"/>
        <end position="24"/>
    </location>
</feature>
<keyword evidence="1" id="KW-1133">Transmembrane helix</keyword>
<evidence type="ECO:0000313" key="3">
    <source>
        <dbReference type="Proteomes" id="UP000238823"/>
    </source>
</evidence>
<evidence type="ECO:0000313" key="2">
    <source>
        <dbReference type="EMBL" id="PRQ09335.1"/>
    </source>
</evidence>